<sequence>MTQGRGSLKTPSSESKTAPRSLVLQIKQYPGVADGGKGFGISKERVAASVWPTFDGELGDVRIFFFWFFGFVFFLIFRFFSFFYFF</sequence>
<organism evidence="3 4">
    <name type="scientific">Portunus trituberculatus</name>
    <name type="common">Swimming crab</name>
    <name type="synonym">Neptunus trituberculatus</name>
    <dbReference type="NCBI Taxonomy" id="210409"/>
    <lineage>
        <taxon>Eukaryota</taxon>
        <taxon>Metazoa</taxon>
        <taxon>Ecdysozoa</taxon>
        <taxon>Arthropoda</taxon>
        <taxon>Crustacea</taxon>
        <taxon>Multicrustacea</taxon>
        <taxon>Malacostraca</taxon>
        <taxon>Eumalacostraca</taxon>
        <taxon>Eucarida</taxon>
        <taxon>Decapoda</taxon>
        <taxon>Pleocyemata</taxon>
        <taxon>Brachyura</taxon>
        <taxon>Eubrachyura</taxon>
        <taxon>Portunoidea</taxon>
        <taxon>Portunidae</taxon>
        <taxon>Portuninae</taxon>
        <taxon>Portunus</taxon>
    </lineage>
</organism>
<keyword evidence="2" id="KW-1133">Transmembrane helix</keyword>
<feature type="compositionally biased region" description="Polar residues" evidence="1">
    <location>
        <begin position="1"/>
        <end position="18"/>
    </location>
</feature>
<protein>
    <submittedName>
        <fullName evidence="3">Uncharacterized protein</fullName>
    </submittedName>
</protein>
<keyword evidence="4" id="KW-1185">Reference proteome</keyword>
<name>A0A5B7K5D6_PORTR</name>
<reference evidence="3 4" key="1">
    <citation type="submission" date="2019-05" db="EMBL/GenBank/DDBJ databases">
        <title>Another draft genome of Portunus trituberculatus and its Hox gene families provides insights of decapod evolution.</title>
        <authorList>
            <person name="Jeong J.-H."/>
            <person name="Song I."/>
            <person name="Kim S."/>
            <person name="Choi T."/>
            <person name="Kim D."/>
            <person name="Ryu S."/>
            <person name="Kim W."/>
        </authorList>
    </citation>
    <scope>NUCLEOTIDE SEQUENCE [LARGE SCALE GENOMIC DNA]</scope>
    <source>
        <tissue evidence="3">Muscle</tissue>
    </source>
</reference>
<comment type="caution">
    <text evidence="3">The sequence shown here is derived from an EMBL/GenBank/DDBJ whole genome shotgun (WGS) entry which is preliminary data.</text>
</comment>
<evidence type="ECO:0000313" key="3">
    <source>
        <dbReference type="EMBL" id="MPD00488.1"/>
    </source>
</evidence>
<evidence type="ECO:0000256" key="2">
    <source>
        <dbReference type="SAM" id="Phobius"/>
    </source>
</evidence>
<dbReference type="EMBL" id="VSRR010123124">
    <property type="protein sequence ID" value="MPD00488.1"/>
    <property type="molecule type" value="Genomic_DNA"/>
</dbReference>
<dbReference type="Proteomes" id="UP000324222">
    <property type="component" value="Unassembled WGS sequence"/>
</dbReference>
<gene>
    <name evidence="3" type="ORF">E2C01_095961</name>
</gene>
<dbReference type="AlphaFoldDB" id="A0A5B7K5D6"/>
<accession>A0A5B7K5D6</accession>
<feature type="region of interest" description="Disordered" evidence="1">
    <location>
        <begin position="1"/>
        <end position="20"/>
    </location>
</feature>
<proteinExistence type="predicted"/>
<keyword evidence="2" id="KW-0472">Membrane</keyword>
<evidence type="ECO:0000313" key="4">
    <source>
        <dbReference type="Proteomes" id="UP000324222"/>
    </source>
</evidence>
<feature type="transmembrane region" description="Helical" evidence="2">
    <location>
        <begin position="64"/>
        <end position="85"/>
    </location>
</feature>
<evidence type="ECO:0000256" key="1">
    <source>
        <dbReference type="SAM" id="MobiDB-lite"/>
    </source>
</evidence>
<keyword evidence="2" id="KW-0812">Transmembrane</keyword>